<keyword evidence="3" id="KW-0812">Transmembrane</keyword>
<dbReference type="Pfam" id="PF02630">
    <property type="entry name" value="SCO1-SenC"/>
    <property type="match status" value="1"/>
</dbReference>
<dbReference type="Gene3D" id="3.40.30.10">
    <property type="entry name" value="Glutaredoxin"/>
    <property type="match status" value="1"/>
</dbReference>
<dbReference type="CDD" id="cd02968">
    <property type="entry name" value="SCO"/>
    <property type="match status" value="1"/>
</dbReference>
<sequence length="348" mass="38147">MPLLQQYGMMRILRLVIAVVIMLLLLVSFSRGGEKLRASNQVAEAQRTFQSSSDHSKPPSLQSVMTSEYQIVAHGDEDHTGGQQPAGASSEERSVLPPNDGSVPDLSGRTRPAFVPDSIDSGVGEKLGAKITCPIYFTDSTGKQVDICSLMTVPVLIVPVYYSCTSVCGILLSSISGALPDVQLTPVKDYRILTVSINDSEKPDLAAQRKKEYLKTVLQRDPSFPLDAWSFFTGDKQNIDALMDELGFHYKAVKKDFEHTIVAIVLSPEGKVVRYLYGVNLRSRDLTLALTESDTNASIFSGKRIAQTCYAYDSEKKTYVVDSILVSEVMLLVLILILGLYLLLGGKK</sequence>
<dbReference type="SUPFAM" id="SSF52833">
    <property type="entry name" value="Thioredoxin-like"/>
    <property type="match status" value="1"/>
</dbReference>
<feature type="region of interest" description="Disordered" evidence="2">
    <location>
        <begin position="76"/>
        <end position="110"/>
    </location>
</feature>
<dbReference type="AlphaFoldDB" id="A0A1N6I4Y9"/>
<dbReference type="RefSeq" id="WP_139296839.1">
    <property type="nucleotide sequence ID" value="NZ_FSRG01000006.1"/>
</dbReference>
<dbReference type="InterPro" id="IPR036249">
    <property type="entry name" value="Thioredoxin-like_sf"/>
</dbReference>
<dbReference type="OrthoDB" id="9786756at2"/>
<protein>
    <submittedName>
        <fullName evidence="4">Protein SCO1/2</fullName>
    </submittedName>
</protein>
<dbReference type="PANTHER" id="PTHR12151">
    <property type="entry name" value="ELECTRON TRANSPORT PROTIN SCO1/SENC FAMILY MEMBER"/>
    <property type="match status" value="1"/>
</dbReference>
<evidence type="ECO:0000256" key="2">
    <source>
        <dbReference type="SAM" id="MobiDB-lite"/>
    </source>
</evidence>
<evidence type="ECO:0000313" key="4">
    <source>
        <dbReference type="EMBL" id="SIO27106.1"/>
    </source>
</evidence>
<dbReference type="STRING" id="1121457.SAMN02745161_2419"/>
<dbReference type="PANTHER" id="PTHR12151:SF8">
    <property type="entry name" value="THIOREDOXIN DOMAIN-CONTAINING PROTEIN"/>
    <property type="match status" value="1"/>
</dbReference>
<keyword evidence="3" id="KW-1133">Transmembrane helix</keyword>
<reference evidence="5" key="1">
    <citation type="submission" date="2016-11" db="EMBL/GenBank/DDBJ databases">
        <authorList>
            <person name="Varghese N."/>
            <person name="Submissions S."/>
        </authorList>
    </citation>
    <scope>NUCLEOTIDE SEQUENCE [LARGE SCALE GENOMIC DNA]</scope>
    <source>
        <strain evidence="5">DSM 17456</strain>
    </source>
</reference>
<dbReference type="InterPro" id="IPR003782">
    <property type="entry name" value="SCO1/SenC"/>
</dbReference>
<gene>
    <name evidence="4" type="ORF">SAMN02745161_2419</name>
</gene>
<evidence type="ECO:0000256" key="3">
    <source>
        <dbReference type="SAM" id="Phobius"/>
    </source>
</evidence>
<dbReference type="EMBL" id="FSRG01000006">
    <property type="protein sequence ID" value="SIO27106.1"/>
    <property type="molecule type" value="Genomic_DNA"/>
</dbReference>
<name>A0A1N6I4Y9_9BACT</name>
<feature type="transmembrane region" description="Helical" evidence="3">
    <location>
        <begin position="324"/>
        <end position="344"/>
    </location>
</feature>
<keyword evidence="5" id="KW-1185">Reference proteome</keyword>
<dbReference type="Proteomes" id="UP000184694">
    <property type="component" value="Unassembled WGS sequence"/>
</dbReference>
<evidence type="ECO:0000256" key="1">
    <source>
        <dbReference type="ARBA" id="ARBA00010996"/>
    </source>
</evidence>
<accession>A0A1N6I4Y9</accession>
<organism evidence="4 5">
    <name type="scientific">Halodesulfovibrio marinisediminis DSM 17456</name>
    <dbReference type="NCBI Taxonomy" id="1121457"/>
    <lineage>
        <taxon>Bacteria</taxon>
        <taxon>Pseudomonadati</taxon>
        <taxon>Thermodesulfobacteriota</taxon>
        <taxon>Desulfovibrionia</taxon>
        <taxon>Desulfovibrionales</taxon>
        <taxon>Desulfovibrionaceae</taxon>
        <taxon>Halodesulfovibrio</taxon>
    </lineage>
</organism>
<comment type="similarity">
    <text evidence="1">Belongs to the SCO1/2 family.</text>
</comment>
<keyword evidence="3" id="KW-0472">Membrane</keyword>
<proteinExistence type="inferred from homology"/>
<evidence type="ECO:0000313" key="5">
    <source>
        <dbReference type="Proteomes" id="UP000184694"/>
    </source>
</evidence>